<comment type="catalytic activity">
    <reaction evidence="10">
        <text>[protein]-C-terminal S-[(2E,6E)-farnesyl]-L-cysteine + S-adenosyl-L-methionine = [protein]-C-terminal S-[(2E,6E)-farnesyl]-L-cysteine methyl ester + S-adenosyl-L-homocysteine</text>
        <dbReference type="Rhea" id="RHEA:21672"/>
        <dbReference type="Rhea" id="RHEA-COMP:12125"/>
        <dbReference type="Rhea" id="RHEA-COMP:12126"/>
        <dbReference type="ChEBI" id="CHEBI:57856"/>
        <dbReference type="ChEBI" id="CHEBI:59789"/>
        <dbReference type="ChEBI" id="CHEBI:90510"/>
        <dbReference type="ChEBI" id="CHEBI:90511"/>
        <dbReference type="EC" id="2.1.1.100"/>
    </reaction>
</comment>
<dbReference type="OrthoDB" id="422086at2759"/>
<evidence type="ECO:0000313" key="12">
    <source>
        <dbReference type="EMBL" id="KAF9782837.1"/>
    </source>
</evidence>
<evidence type="ECO:0000256" key="6">
    <source>
        <dbReference type="ARBA" id="ARBA00022691"/>
    </source>
</evidence>
<keyword evidence="5" id="KW-0808">Transferase</keyword>
<evidence type="ECO:0000256" key="10">
    <source>
        <dbReference type="RuleBase" id="RU362022"/>
    </source>
</evidence>
<protein>
    <recommendedName>
        <fullName evidence="3 10">Protein-S-isoprenylcysteine O-methyltransferase</fullName>
        <ecNumber evidence="3 10">2.1.1.100</ecNumber>
    </recommendedName>
</protein>
<keyword evidence="8 10" id="KW-1133">Transmembrane helix</keyword>
<comment type="subcellular location">
    <subcellularLocation>
        <location evidence="10">Endoplasmic reticulum membrane</location>
        <topology evidence="10">Multi-pass membrane protein</topology>
    </subcellularLocation>
    <subcellularLocation>
        <location evidence="1">Membrane</location>
        <topology evidence="1">Multi-pass membrane protein</topology>
    </subcellularLocation>
</comment>
<accession>A0A9P6L4Y8</accession>
<evidence type="ECO:0000256" key="2">
    <source>
        <dbReference type="ARBA" id="ARBA00009140"/>
    </source>
</evidence>
<feature type="transmembrane region" description="Helical" evidence="10">
    <location>
        <begin position="83"/>
        <end position="102"/>
    </location>
</feature>
<sequence length="269" mass="31284">MSAEPAEQDIQNDFEEKLRQRKAQVENHPLNTVPKSKASRPESTLPNTPLTASTISFVLGWAFSLGVLTFLRGGFGSWWNSYQLGFFIAAWSGFHWGEFAVTAGWNLEKCSVDSFLLTNGNLYLIVNALAVLEHEIVMFFWPLWKNYPYVTEIGIVIVLGGQALRSMAMIQASTNFSHLVAHHKAEGHRLVKEGVYAWFRHPSYTGFFYWAVGTQMVLQNHLCFIVFSVLLWRFFYHRIRYEENRLINFFGDEYREYRKKTHTFIPFIF</sequence>
<gene>
    <name evidence="12" type="ORF">BJ322DRAFT_1205162</name>
</gene>
<evidence type="ECO:0000256" key="7">
    <source>
        <dbReference type="ARBA" id="ARBA00022692"/>
    </source>
</evidence>
<keyword evidence="4 10" id="KW-0489">Methyltransferase</keyword>
<evidence type="ECO:0000256" key="9">
    <source>
        <dbReference type="ARBA" id="ARBA00023136"/>
    </source>
</evidence>
<dbReference type="PROSITE" id="PS51564">
    <property type="entry name" value="SAM_ICMT"/>
    <property type="match status" value="1"/>
</dbReference>
<organism evidence="12 13">
    <name type="scientific">Thelephora terrestris</name>
    <dbReference type="NCBI Taxonomy" id="56493"/>
    <lineage>
        <taxon>Eukaryota</taxon>
        <taxon>Fungi</taxon>
        <taxon>Dikarya</taxon>
        <taxon>Basidiomycota</taxon>
        <taxon>Agaricomycotina</taxon>
        <taxon>Agaricomycetes</taxon>
        <taxon>Thelephorales</taxon>
        <taxon>Thelephoraceae</taxon>
        <taxon>Thelephora</taxon>
    </lineage>
</organism>
<comment type="similarity">
    <text evidence="2 10">Belongs to the class VI-like SAM-binding methyltransferase superfamily. Isoprenylcysteine carboxyl methyltransferase family.</text>
</comment>
<comment type="caution">
    <text evidence="12">The sequence shown here is derived from an EMBL/GenBank/DDBJ whole genome shotgun (WGS) entry which is preliminary data.</text>
</comment>
<dbReference type="GO" id="GO:0032259">
    <property type="term" value="P:methylation"/>
    <property type="evidence" value="ECO:0007669"/>
    <property type="project" value="UniProtKB-KW"/>
</dbReference>
<dbReference type="Gene3D" id="1.20.120.1630">
    <property type="match status" value="1"/>
</dbReference>
<dbReference type="AlphaFoldDB" id="A0A9P6L4Y8"/>
<dbReference type="EMBL" id="WIUZ02000011">
    <property type="protein sequence ID" value="KAF9782837.1"/>
    <property type="molecule type" value="Genomic_DNA"/>
</dbReference>
<dbReference type="EC" id="2.1.1.100" evidence="3 10"/>
<evidence type="ECO:0000256" key="5">
    <source>
        <dbReference type="ARBA" id="ARBA00022679"/>
    </source>
</evidence>
<keyword evidence="7 10" id="KW-0812">Transmembrane</keyword>
<evidence type="ECO:0000256" key="11">
    <source>
        <dbReference type="SAM" id="MobiDB-lite"/>
    </source>
</evidence>
<feature type="transmembrane region" description="Helical" evidence="10">
    <location>
        <begin position="122"/>
        <end position="141"/>
    </location>
</feature>
<dbReference type="GO" id="GO:0005789">
    <property type="term" value="C:endoplasmic reticulum membrane"/>
    <property type="evidence" value="ECO:0007669"/>
    <property type="project" value="UniProtKB-SubCell"/>
</dbReference>
<feature type="region of interest" description="Disordered" evidence="11">
    <location>
        <begin position="24"/>
        <end position="46"/>
    </location>
</feature>
<feature type="transmembrane region" description="Helical" evidence="10">
    <location>
        <begin position="50"/>
        <end position="71"/>
    </location>
</feature>
<evidence type="ECO:0000313" key="13">
    <source>
        <dbReference type="Proteomes" id="UP000736335"/>
    </source>
</evidence>
<dbReference type="InterPro" id="IPR007269">
    <property type="entry name" value="ICMT_MeTrfase"/>
</dbReference>
<feature type="transmembrane region" description="Helical" evidence="10">
    <location>
        <begin position="153"/>
        <end position="172"/>
    </location>
</feature>
<keyword evidence="9 10" id="KW-0472">Membrane</keyword>
<dbReference type="InterPro" id="IPR025770">
    <property type="entry name" value="PPMT_MeTrfase"/>
</dbReference>
<keyword evidence="6 10" id="KW-0949">S-adenosyl-L-methionine</keyword>
<evidence type="ECO:0000256" key="8">
    <source>
        <dbReference type="ARBA" id="ARBA00022989"/>
    </source>
</evidence>
<dbReference type="GO" id="GO:0004671">
    <property type="term" value="F:protein C-terminal S-isoprenylcysteine carboxyl O-methyltransferase activity"/>
    <property type="evidence" value="ECO:0007669"/>
    <property type="project" value="UniProtKB-EC"/>
</dbReference>
<feature type="transmembrane region" description="Helical" evidence="10">
    <location>
        <begin position="207"/>
        <end position="235"/>
    </location>
</feature>
<evidence type="ECO:0000256" key="4">
    <source>
        <dbReference type="ARBA" id="ARBA00022603"/>
    </source>
</evidence>
<reference evidence="12" key="2">
    <citation type="submission" date="2020-11" db="EMBL/GenBank/DDBJ databases">
        <authorList>
            <consortium name="DOE Joint Genome Institute"/>
            <person name="Kuo A."/>
            <person name="Miyauchi S."/>
            <person name="Kiss E."/>
            <person name="Drula E."/>
            <person name="Kohler A."/>
            <person name="Sanchez-Garcia M."/>
            <person name="Andreopoulos B."/>
            <person name="Barry K.W."/>
            <person name="Bonito G."/>
            <person name="Buee M."/>
            <person name="Carver A."/>
            <person name="Chen C."/>
            <person name="Cichocki N."/>
            <person name="Clum A."/>
            <person name="Culley D."/>
            <person name="Crous P.W."/>
            <person name="Fauchery L."/>
            <person name="Girlanda M."/>
            <person name="Hayes R."/>
            <person name="Keri Z."/>
            <person name="Labutti K."/>
            <person name="Lipzen A."/>
            <person name="Lombard V."/>
            <person name="Magnuson J."/>
            <person name="Maillard F."/>
            <person name="Morin E."/>
            <person name="Murat C."/>
            <person name="Nolan M."/>
            <person name="Ohm R."/>
            <person name="Pangilinan J."/>
            <person name="Pereira M."/>
            <person name="Perotto S."/>
            <person name="Peter M."/>
            <person name="Riley R."/>
            <person name="Sitrit Y."/>
            <person name="Stielow B."/>
            <person name="Szollosi G."/>
            <person name="Zifcakova L."/>
            <person name="Stursova M."/>
            <person name="Spatafora J.W."/>
            <person name="Tedersoo L."/>
            <person name="Vaario L.-M."/>
            <person name="Yamada A."/>
            <person name="Yan M."/>
            <person name="Wang P."/>
            <person name="Xu J."/>
            <person name="Bruns T."/>
            <person name="Baldrian P."/>
            <person name="Vilgalys R."/>
            <person name="Henrissat B."/>
            <person name="Grigoriev I.V."/>
            <person name="Hibbett D."/>
            <person name="Nagy L.G."/>
            <person name="Martin F.M."/>
        </authorList>
    </citation>
    <scope>NUCLEOTIDE SEQUENCE</scope>
    <source>
        <strain evidence="12">UH-Tt-Lm1</strain>
    </source>
</reference>
<evidence type="ECO:0000256" key="3">
    <source>
        <dbReference type="ARBA" id="ARBA00012151"/>
    </source>
</evidence>
<reference evidence="12" key="1">
    <citation type="journal article" date="2020" name="Nat. Commun.">
        <title>Large-scale genome sequencing of mycorrhizal fungi provides insights into the early evolution of symbiotic traits.</title>
        <authorList>
            <person name="Miyauchi S."/>
            <person name="Kiss E."/>
            <person name="Kuo A."/>
            <person name="Drula E."/>
            <person name="Kohler A."/>
            <person name="Sanchez-Garcia M."/>
            <person name="Morin E."/>
            <person name="Andreopoulos B."/>
            <person name="Barry K.W."/>
            <person name="Bonito G."/>
            <person name="Buee M."/>
            <person name="Carver A."/>
            <person name="Chen C."/>
            <person name="Cichocki N."/>
            <person name="Clum A."/>
            <person name="Culley D."/>
            <person name="Crous P.W."/>
            <person name="Fauchery L."/>
            <person name="Girlanda M."/>
            <person name="Hayes R.D."/>
            <person name="Keri Z."/>
            <person name="LaButti K."/>
            <person name="Lipzen A."/>
            <person name="Lombard V."/>
            <person name="Magnuson J."/>
            <person name="Maillard F."/>
            <person name="Murat C."/>
            <person name="Nolan M."/>
            <person name="Ohm R.A."/>
            <person name="Pangilinan J."/>
            <person name="Pereira M.F."/>
            <person name="Perotto S."/>
            <person name="Peter M."/>
            <person name="Pfister S."/>
            <person name="Riley R."/>
            <person name="Sitrit Y."/>
            <person name="Stielow J.B."/>
            <person name="Szollosi G."/>
            <person name="Zifcakova L."/>
            <person name="Stursova M."/>
            <person name="Spatafora J.W."/>
            <person name="Tedersoo L."/>
            <person name="Vaario L.M."/>
            <person name="Yamada A."/>
            <person name="Yan M."/>
            <person name="Wang P."/>
            <person name="Xu J."/>
            <person name="Bruns T."/>
            <person name="Baldrian P."/>
            <person name="Vilgalys R."/>
            <person name="Dunand C."/>
            <person name="Henrissat B."/>
            <person name="Grigoriev I.V."/>
            <person name="Hibbett D."/>
            <person name="Nagy L.G."/>
            <person name="Martin F.M."/>
        </authorList>
    </citation>
    <scope>NUCLEOTIDE SEQUENCE</scope>
    <source>
        <strain evidence="12">UH-Tt-Lm1</strain>
    </source>
</reference>
<dbReference type="Pfam" id="PF04140">
    <property type="entry name" value="ICMT"/>
    <property type="match status" value="1"/>
</dbReference>
<keyword evidence="13" id="KW-1185">Reference proteome</keyword>
<dbReference type="PANTHER" id="PTHR12714">
    <property type="entry name" value="PROTEIN-S ISOPRENYLCYSTEINE O-METHYLTRANSFERASE"/>
    <property type="match status" value="1"/>
</dbReference>
<dbReference type="Proteomes" id="UP000736335">
    <property type="component" value="Unassembled WGS sequence"/>
</dbReference>
<keyword evidence="10" id="KW-0256">Endoplasmic reticulum</keyword>
<proteinExistence type="inferred from homology"/>
<name>A0A9P6L4Y8_9AGAM</name>
<evidence type="ECO:0000256" key="1">
    <source>
        <dbReference type="ARBA" id="ARBA00004141"/>
    </source>
</evidence>
<dbReference type="PANTHER" id="PTHR12714:SF9">
    <property type="entry name" value="PROTEIN-S-ISOPRENYLCYSTEINE O-METHYLTRANSFERASE"/>
    <property type="match status" value="1"/>
</dbReference>